<dbReference type="OrthoDB" id="9800545at2"/>
<dbReference type="AlphaFoldDB" id="A0A4U2Z7G1"/>
<dbReference type="Proteomes" id="UP000309561">
    <property type="component" value="Unassembled WGS sequence"/>
</dbReference>
<feature type="chain" id="PRO_5020204344" evidence="1">
    <location>
        <begin position="21"/>
        <end position="276"/>
    </location>
</feature>
<protein>
    <submittedName>
        <fullName evidence="3">Disulfide bond formation protein DsbA</fullName>
    </submittedName>
</protein>
<dbReference type="Gene3D" id="3.40.30.10">
    <property type="entry name" value="Glutaredoxin"/>
    <property type="match status" value="1"/>
</dbReference>
<proteinExistence type="predicted"/>
<comment type="caution">
    <text evidence="3">The sequence shown here is derived from an EMBL/GenBank/DDBJ whole genome shotgun (WGS) entry which is preliminary data.</text>
</comment>
<dbReference type="PANTHER" id="PTHR35272:SF3">
    <property type="entry name" value="THIOL:DISULFIDE INTERCHANGE PROTEIN DSBC"/>
    <property type="match status" value="1"/>
</dbReference>
<sequence length="276" mass="31661">MSLMLKLLATIALISSFVSAQDLEQKIETFIENSFDNNPNVKSMNVKILSKNSVEGHEKWSAYVVELDAILKKDGRQVVQKMLWFSDGEILTKELFDIQSAKAMSDFVSIPFKDEYYKRENLISGNPNAKYKVAIFSDPLCPFCKSYVPEAINFMKKEPNKYAVYYYHFPLETLHPAAVELVKAAIALELKGRKNVVLDLYKVKVDPKERSHEKILAEFNKTMKSNIKPFELLSKEVTAHFKSDLEIADKMMVNGTPMVFFDGKLDKTKMKYKEAK</sequence>
<reference evidence="3 4" key="1">
    <citation type="submission" date="2019-04" db="EMBL/GenBank/DDBJ databases">
        <title>Sulfurimonas crateris sp. nov. a facultative anaerobic sulfur-oxidizing chemolithautotrophic bacterium isolated from a terrestrial mud vulcano.</title>
        <authorList>
            <person name="Ratnikova N.M."/>
            <person name="Slobodkin A.I."/>
            <person name="Merkel A.Y."/>
            <person name="Novikov A."/>
            <person name="Bonch-Osmolovskaya E.A."/>
            <person name="Slobodkina G.B."/>
        </authorList>
    </citation>
    <scope>NUCLEOTIDE SEQUENCE [LARGE SCALE GENOMIC DNA]</scope>
    <source>
        <strain evidence="3 4">SN118</strain>
    </source>
</reference>
<gene>
    <name evidence="3" type="ORF">FCU45_03370</name>
</gene>
<keyword evidence="4" id="KW-1185">Reference proteome</keyword>
<dbReference type="SUPFAM" id="SSF52833">
    <property type="entry name" value="Thioredoxin-like"/>
    <property type="match status" value="1"/>
</dbReference>
<accession>A0A4U2Z7G1</accession>
<evidence type="ECO:0000259" key="2">
    <source>
        <dbReference type="Pfam" id="PF13462"/>
    </source>
</evidence>
<dbReference type="InterPro" id="IPR012336">
    <property type="entry name" value="Thioredoxin-like_fold"/>
</dbReference>
<feature type="signal peptide" evidence="1">
    <location>
        <begin position="1"/>
        <end position="20"/>
    </location>
</feature>
<dbReference type="EMBL" id="SZPX01000002">
    <property type="protein sequence ID" value="TKI70336.1"/>
    <property type="molecule type" value="Genomic_DNA"/>
</dbReference>
<evidence type="ECO:0000256" key="1">
    <source>
        <dbReference type="SAM" id="SignalP"/>
    </source>
</evidence>
<evidence type="ECO:0000313" key="3">
    <source>
        <dbReference type="EMBL" id="TKI70336.1"/>
    </source>
</evidence>
<evidence type="ECO:0000313" key="4">
    <source>
        <dbReference type="Proteomes" id="UP000309561"/>
    </source>
</evidence>
<feature type="domain" description="Thioredoxin-like fold" evidence="2">
    <location>
        <begin position="121"/>
        <end position="274"/>
    </location>
</feature>
<dbReference type="Pfam" id="PF13462">
    <property type="entry name" value="Thioredoxin_4"/>
    <property type="match status" value="1"/>
</dbReference>
<dbReference type="InterPro" id="IPR051470">
    <property type="entry name" value="Thiol:disulfide_interchange"/>
</dbReference>
<dbReference type="InterPro" id="IPR036249">
    <property type="entry name" value="Thioredoxin-like_sf"/>
</dbReference>
<name>A0A4U2Z7G1_9BACT</name>
<keyword evidence="1" id="KW-0732">Signal</keyword>
<dbReference type="PANTHER" id="PTHR35272">
    <property type="entry name" value="THIOL:DISULFIDE INTERCHANGE PROTEIN DSBC-RELATED"/>
    <property type="match status" value="1"/>
</dbReference>
<organism evidence="3 4">
    <name type="scientific">Sulfurimonas crateris</name>
    <dbReference type="NCBI Taxonomy" id="2574727"/>
    <lineage>
        <taxon>Bacteria</taxon>
        <taxon>Pseudomonadati</taxon>
        <taxon>Campylobacterota</taxon>
        <taxon>Epsilonproteobacteria</taxon>
        <taxon>Campylobacterales</taxon>
        <taxon>Sulfurimonadaceae</taxon>
        <taxon>Sulfurimonas</taxon>
    </lineage>
</organism>